<dbReference type="SMART" id="SM00612">
    <property type="entry name" value="Kelch"/>
    <property type="match status" value="6"/>
</dbReference>
<dbReference type="InterPro" id="IPR006652">
    <property type="entry name" value="Kelch_1"/>
</dbReference>
<dbReference type="SUPFAM" id="SSF54695">
    <property type="entry name" value="POZ domain"/>
    <property type="match status" value="1"/>
</dbReference>
<dbReference type="Pfam" id="PF01344">
    <property type="entry name" value="Kelch_1"/>
    <property type="match status" value="1"/>
</dbReference>
<dbReference type="Proteomes" id="UP001054837">
    <property type="component" value="Unassembled WGS sequence"/>
</dbReference>
<keyword evidence="3" id="KW-0677">Repeat</keyword>
<keyword evidence="2" id="KW-0880">Kelch repeat</keyword>
<keyword evidence="7" id="KW-1185">Reference proteome</keyword>
<dbReference type="Gene3D" id="1.25.40.420">
    <property type="match status" value="1"/>
</dbReference>
<evidence type="ECO:0000256" key="4">
    <source>
        <dbReference type="ARBA" id="ARBA00043912"/>
    </source>
</evidence>
<protein>
    <recommendedName>
        <fullName evidence="1">Kelch-like protein diablo</fullName>
    </recommendedName>
</protein>
<dbReference type="PANTHER" id="PTHR45632">
    <property type="entry name" value="LD33804P"/>
    <property type="match status" value="1"/>
</dbReference>
<evidence type="ECO:0000313" key="6">
    <source>
        <dbReference type="EMBL" id="GIY02765.1"/>
    </source>
</evidence>
<evidence type="ECO:0000256" key="2">
    <source>
        <dbReference type="ARBA" id="ARBA00022441"/>
    </source>
</evidence>
<feature type="domain" description="BTB" evidence="5">
    <location>
        <begin position="31"/>
        <end position="106"/>
    </location>
</feature>
<dbReference type="PROSITE" id="PS50097">
    <property type="entry name" value="BTB"/>
    <property type="match status" value="1"/>
</dbReference>
<proteinExistence type="predicted"/>
<dbReference type="SMART" id="SM00875">
    <property type="entry name" value="BACK"/>
    <property type="match status" value="1"/>
</dbReference>
<accession>A0AAV4Q416</accession>
<dbReference type="Pfam" id="PF00651">
    <property type="entry name" value="BTB"/>
    <property type="match status" value="1"/>
</dbReference>
<dbReference type="AlphaFoldDB" id="A0AAV4Q416"/>
<dbReference type="InterPro" id="IPR000210">
    <property type="entry name" value="BTB/POZ_dom"/>
</dbReference>
<dbReference type="InterPro" id="IPR015915">
    <property type="entry name" value="Kelch-typ_b-propeller"/>
</dbReference>
<name>A0AAV4Q416_9ARAC</name>
<comment type="caution">
    <text evidence="6">The sequence shown here is derived from an EMBL/GenBank/DDBJ whole genome shotgun (WGS) entry which is preliminary data.</text>
</comment>
<dbReference type="FunFam" id="1.25.40.420:FF:000001">
    <property type="entry name" value="Kelch-like family member 12"/>
    <property type="match status" value="1"/>
</dbReference>
<comment type="function">
    <text evidence="4">Probable substrate-specific adapter of an E3 ubiquitin-protein ligase complex which mediates the ubiquitination and subsequent proteasomal degradation of target proteins. May have a role in synapse differentiation and growth.</text>
</comment>
<organism evidence="6 7">
    <name type="scientific">Caerostris darwini</name>
    <dbReference type="NCBI Taxonomy" id="1538125"/>
    <lineage>
        <taxon>Eukaryota</taxon>
        <taxon>Metazoa</taxon>
        <taxon>Ecdysozoa</taxon>
        <taxon>Arthropoda</taxon>
        <taxon>Chelicerata</taxon>
        <taxon>Arachnida</taxon>
        <taxon>Araneae</taxon>
        <taxon>Araneomorphae</taxon>
        <taxon>Entelegynae</taxon>
        <taxon>Araneoidea</taxon>
        <taxon>Araneidae</taxon>
        <taxon>Caerostris</taxon>
    </lineage>
</organism>
<dbReference type="SMART" id="SM00225">
    <property type="entry name" value="BTB"/>
    <property type="match status" value="1"/>
</dbReference>
<dbReference type="InterPro" id="IPR017096">
    <property type="entry name" value="BTB-kelch_protein"/>
</dbReference>
<dbReference type="Gene3D" id="3.30.710.10">
    <property type="entry name" value="Potassium Channel Kv1.1, Chain A"/>
    <property type="match status" value="1"/>
</dbReference>
<dbReference type="EMBL" id="BPLQ01003738">
    <property type="protein sequence ID" value="GIY02765.1"/>
    <property type="molecule type" value="Genomic_DNA"/>
</dbReference>
<dbReference type="InterPro" id="IPR011043">
    <property type="entry name" value="Gal_Oxase/kelch_b-propeller"/>
</dbReference>
<dbReference type="Gene3D" id="2.120.10.80">
    <property type="entry name" value="Kelch-type beta propeller"/>
    <property type="match status" value="2"/>
</dbReference>
<sequence>MPLSSLTFEDDNYAEGVMRTLNNMRILGVGCDAVLSTEDGGMFRVHRSIMSRCSTYFRTVFTTSLVDINCGDGPQVRTFIVIPNVSSAMLEVIIQYAYSGVTLVSEDNVQTLLPAADQFNVQGIVKVCTDFLVNKMEPSNCLGIWRFGKEYFLFDLEKESFEYILEHFPEIATKSTEFLELSAPNLDIFLKEDSLNVDKEIDVWNAVKRWVQHNQITRLPYLPDLLSSIRLAVLPLNDFQCLIKDPMINKCIQCKPYVAQVARFFLRDLSFTLNSAGKLKQETFFIPRLPRSLIVCIGGWNQTGLTNPFEAYDCRADTWRKIELQEPTGPRVYHQCVSLGKYVYLMGGTGGFNPTNTCCRFHTETMKYEEVSPMHEIRCFLSAVELNGKIYVMGGYDGGDERSKTAECFVPENNQNNLLSHYLATDIDNGRISNGWTYIASMYSKRSDASACHLKSRIYVAGGFDGSAYLNSVEVYYIEFNQWYVLPQMNSCRSGLGVATVGDYIYAVGGCDGAKRLQSVEKYDIMSKQWYSTKPMRRARSNFAIQVMENKIYVMGGYDDESDTTTDECECYNPCAPRWKRIAPLSIGRSGLSACVISGLKNVQDYTLDCTSRSAIMKHLSEDIVLALGDLSLSNRNESQMTY</sequence>
<dbReference type="Pfam" id="PF07707">
    <property type="entry name" value="BACK"/>
    <property type="match status" value="1"/>
</dbReference>
<dbReference type="GO" id="GO:0003779">
    <property type="term" value="F:actin binding"/>
    <property type="evidence" value="ECO:0007669"/>
    <property type="project" value="UniProtKB-KW"/>
</dbReference>
<dbReference type="PANTHER" id="PTHR45632:SF3">
    <property type="entry name" value="KELCH-LIKE PROTEIN 32"/>
    <property type="match status" value="1"/>
</dbReference>
<dbReference type="InterPro" id="IPR011333">
    <property type="entry name" value="SKP1/BTB/POZ_sf"/>
</dbReference>
<dbReference type="PIRSF" id="PIRSF037037">
    <property type="entry name" value="Kelch-like_protein_gigaxonin"/>
    <property type="match status" value="1"/>
</dbReference>
<reference evidence="6 7" key="1">
    <citation type="submission" date="2021-06" db="EMBL/GenBank/DDBJ databases">
        <title>Caerostris darwini draft genome.</title>
        <authorList>
            <person name="Kono N."/>
            <person name="Arakawa K."/>
        </authorList>
    </citation>
    <scope>NUCLEOTIDE SEQUENCE [LARGE SCALE GENOMIC DNA]</scope>
</reference>
<dbReference type="Pfam" id="PF24681">
    <property type="entry name" value="Kelch_KLHDC2_KLHL20_DRC7"/>
    <property type="match status" value="1"/>
</dbReference>
<gene>
    <name evidence="6" type="primary">KLHL28</name>
    <name evidence="6" type="ORF">CDAR_588051</name>
</gene>
<dbReference type="SUPFAM" id="SSF50965">
    <property type="entry name" value="Galactose oxidase, central domain"/>
    <property type="match status" value="1"/>
</dbReference>
<evidence type="ECO:0000313" key="7">
    <source>
        <dbReference type="Proteomes" id="UP001054837"/>
    </source>
</evidence>
<evidence type="ECO:0000256" key="1">
    <source>
        <dbReference type="ARBA" id="ARBA00013699"/>
    </source>
</evidence>
<evidence type="ECO:0000259" key="5">
    <source>
        <dbReference type="PROSITE" id="PS50097"/>
    </source>
</evidence>
<dbReference type="InterPro" id="IPR011705">
    <property type="entry name" value="BACK"/>
</dbReference>
<evidence type="ECO:0000256" key="3">
    <source>
        <dbReference type="ARBA" id="ARBA00022737"/>
    </source>
</evidence>